<dbReference type="Proteomes" id="UP000269289">
    <property type="component" value="Unassembled WGS sequence"/>
</dbReference>
<dbReference type="EMBL" id="RFFI01000021">
    <property type="protein sequence ID" value="RMI13127.1"/>
    <property type="molecule type" value="Genomic_DNA"/>
</dbReference>
<dbReference type="OrthoDB" id="3418622at2"/>
<comment type="caution">
    <text evidence="1">The sequence shown here is derived from an EMBL/GenBank/DDBJ whole genome shotgun (WGS) entry which is preliminary data.</text>
</comment>
<evidence type="ECO:0000313" key="2">
    <source>
        <dbReference type="Proteomes" id="UP000269289"/>
    </source>
</evidence>
<dbReference type="RefSeq" id="WP_122148472.1">
    <property type="nucleotide sequence ID" value="NZ_RFFI01000021.1"/>
</dbReference>
<proteinExistence type="predicted"/>
<organism evidence="1 2">
    <name type="scientific">Cellulomonas triticagri</name>
    <dbReference type="NCBI Taxonomy" id="2483352"/>
    <lineage>
        <taxon>Bacteria</taxon>
        <taxon>Bacillati</taxon>
        <taxon>Actinomycetota</taxon>
        <taxon>Actinomycetes</taxon>
        <taxon>Micrococcales</taxon>
        <taxon>Cellulomonadaceae</taxon>
        <taxon>Cellulomonas</taxon>
    </lineage>
</organism>
<evidence type="ECO:0000313" key="1">
    <source>
        <dbReference type="EMBL" id="RMI13127.1"/>
    </source>
</evidence>
<evidence type="ECO:0008006" key="3">
    <source>
        <dbReference type="Google" id="ProtNLM"/>
    </source>
</evidence>
<reference evidence="1 2" key="1">
    <citation type="submission" date="2018-10" db="EMBL/GenBank/DDBJ databases">
        <title>Isolation, diversity and antifungal activity of actinobacteria from wheat.</title>
        <authorList>
            <person name="Han C."/>
        </authorList>
    </citation>
    <scope>NUCLEOTIDE SEQUENCE [LARGE SCALE GENOMIC DNA]</scope>
    <source>
        <strain evidence="1 2">NEAU-YY56</strain>
    </source>
</reference>
<sequence>MSMYPPVQRTMVRLLSPPRMSTYLAGCEDDVSRAVDLYRWNLDVSMAFFESLHYLEVAVRNRVDESLSAWVGPGTDWLDPASAIPLAPGTRARIAVARDRAARGGRPVAHGHVVAELTFGFWPSLLSDAYNRTLWQPALKAAFPRARRTDLRDRLLRAGTLRNRVAHHEPVFSLDLGSEHEQIITVAELVEPRLGWWIDATSRTDAVLRRRPA</sequence>
<gene>
    <name evidence="1" type="ORF">EBM89_05575</name>
</gene>
<accession>A0A3M2JGG9</accession>
<keyword evidence="2" id="KW-1185">Reference proteome</keyword>
<name>A0A3M2JGG9_9CELL</name>
<protein>
    <recommendedName>
        <fullName evidence="3">Abi family protein</fullName>
    </recommendedName>
</protein>
<dbReference type="AlphaFoldDB" id="A0A3M2JGG9"/>